<sequence length="59" mass="5837">MDGTLGGLATSAGGVLPMSTGIRAAVELTVNSFVRRVVAADAPANSVDDLLALVGGRPK</sequence>
<dbReference type="AlphaFoldDB" id="A0A0F8XWM4"/>
<proteinExistence type="predicted"/>
<dbReference type="EMBL" id="LAZR01056760">
    <property type="protein sequence ID" value="KKK73507.1"/>
    <property type="molecule type" value="Genomic_DNA"/>
</dbReference>
<comment type="caution">
    <text evidence="1">The sequence shown here is derived from an EMBL/GenBank/DDBJ whole genome shotgun (WGS) entry which is preliminary data.</text>
</comment>
<protein>
    <submittedName>
        <fullName evidence="1">Uncharacterized protein</fullName>
    </submittedName>
</protein>
<reference evidence="1" key="1">
    <citation type="journal article" date="2015" name="Nature">
        <title>Complex archaea that bridge the gap between prokaryotes and eukaryotes.</title>
        <authorList>
            <person name="Spang A."/>
            <person name="Saw J.H."/>
            <person name="Jorgensen S.L."/>
            <person name="Zaremba-Niedzwiedzka K."/>
            <person name="Martijn J."/>
            <person name="Lind A.E."/>
            <person name="van Eijk R."/>
            <person name="Schleper C."/>
            <person name="Guy L."/>
            <person name="Ettema T.J."/>
        </authorList>
    </citation>
    <scope>NUCLEOTIDE SEQUENCE</scope>
</reference>
<accession>A0A0F8XWM4</accession>
<organism evidence="1">
    <name type="scientific">marine sediment metagenome</name>
    <dbReference type="NCBI Taxonomy" id="412755"/>
    <lineage>
        <taxon>unclassified sequences</taxon>
        <taxon>metagenomes</taxon>
        <taxon>ecological metagenomes</taxon>
    </lineage>
</organism>
<evidence type="ECO:0000313" key="1">
    <source>
        <dbReference type="EMBL" id="KKK73507.1"/>
    </source>
</evidence>
<name>A0A0F8XWM4_9ZZZZ</name>
<gene>
    <name evidence="1" type="ORF">LCGC14_2893150</name>
</gene>